<dbReference type="InterPro" id="IPR021136">
    <property type="entry name" value="Flagellar_hook_control-like_C"/>
</dbReference>
<name>A0A165YYN3_9BACI</name>
<dbReference type="OrthoDB" id="2990946at2"/>
<dbReference type="Proteomes" id="UP000076476">
    <property type="component" value="Unassembled WGS sequence"/>
</dbReference>
<dbReference type="AlphaFoldDB" id="A0A165YYN3"/>
<feature type="region of interest" description="Disordered" evidence="1">
    <location>
        <begin position="82"/>
        <end position="104"/>
    </location>
</feature>
<reference evidence="3 4" key="1">
    <citation type="submission" date="2016-04" db="EMBL/GenBank/DDBJ databases">
        <title>Draft genome sequence of Aeribacillus pallidus 8m3 from petroleum reservoir.</title>
        <authorList>
            <person name="Poltaraus A.B."/>
            <person name="Nazina T.N."/>
            <person name="Tourova T.P."/>
            <person name="Malakho S.M."/>
            <person name="Korshunova A.V."/>
            <person name="Sokolova D.S."/>
        </authorList>
    </citation>
    <scope>NUCLEOTIDE SEQUENCE [LARGE SCALE GENOMIC DNA]</scope>
    <source>
        <strain evidence="3 4">8m3</strain>
    </source>
</reference>
<dbReference type="Gene3D" id="3.30.750.140">
    <property type="match status" value="1"/>
</dbReference>
<accession>A0A165YYN3</accession>
<sequence length="423" mass="48841">MDAIKLQFFQLNTRNIQSTNGEEKKEESTFQTFFDQLVNMKPADQVKGNEPQKFEIETTILEELQNAIKNWLSLDILHDQETDAQDKQERKDSSLSSVSQPSSEKLELTFASNMELNVDHTEQSPEKTVLFQQITAILAYLQRNEPSEFIRMLEVFETITRKYGDLGSTMLQNILTAVRIGQYENHSATIADILPNDLETSEPLHFIQQMDTNKKPFVQREEILARTHPLMEFVQQESRAEQKSVGNFLTGQTKDTFELTLTSYINKFGSENPASQIDSELSIDVQEEFFQKLKDVIKTSRFGQLPNGAQKLTIRLTPEHLGTITIQLIKDGDQMSAKIKTSTQSAKELLEHSIQQLKHSLPNVTLQIDRFDIFDEEHYFFQEKRGRGNSQQHNGEDQEKHQNEQQNDQTFMEKLKEYVNAII</sequence>
<evidence type="ECO:0000313" key="3">
    <source>
        <dbReference type="EMBL" id="KZN97601.1"/>
    </source>
</evidence>
<organism evidence="3 4">
    <name type="scientific">Aeribacillus pallidus</name>
    <dbReference type="NCBI Taxonomy" id="33936"/>
    <lineage>
        <taxon>Bacteria</taxon>
        <taxon>Bacillati</taxon>
        <taxon>Bacillota</taxon>
        <taxon>Bacilli</taxon>
        <taxon>Bacillales</taxon>
        <taxon>Bacillaceae</taxon>
        <taxon>Aeribacillus</taxon>
    </lineage>
</organism>
<feature type="compositionally biased region" description="Low complexity" evidence="1">
    <location>
        <begin position="94"/>
        <end position="103"/>
    </location>
</feature>
<dbReference type="Pfam" id="PF02120">
    <property type="entry name" value="Flg_hook"/>
    <property type="match status" value="1"/>
</dbReference>
<gene>
    <name evidence="3" type="ORF">AZI98_02230</name>
</gene>
<evidence type="ECO:0000313" key="4">
    <source>
        <dbReference type="Proteomes" id="UP000076476"/>
    </source>
</evidence>
<evidence type="ECO:0000256" key="1">
    <source>
        <dbReference type="SAM" id="MobiDB-lite"/>
    </source>
</evidence>
<feature type="domain" description="Flagellar hook-length control protein-like C-terminal" evidence="2">
    <location>
        <begin position="304"/>
        <end position="376"/>
    </location>
</feature>
<feature type="compositionally biased region" description="Basic and acidic residues" evidence="1">
    <location>
        <begin position="82"/>
        <end position="93"/>
    </location>
</feature>
<feature type="region of interest" description="Disordered" evidence="1">
    <location>
        <begin position="385"/>
        <end position="409"/>
    </location>
</feature>
<dbReference type="RefSeq" id="WP_063386667.1">
    <property type="nucleotide sequence ID" value="NZ_LWBR01000007.1"/>
</dbReference>
<dbReference type="EMBL" id="LWBR01000007">
    <property type="protein sequence ID" value="KZN97601.1"/>
    <property type="molecule type" value="Genomic_DNA"/>
</dbReference>
<dbReference type="STRING" id="33936.AZI98_02230"/>
<evidence type="ECO:0000259" key="2">
    <source>
        <dbReference type="Pfam" id="PF02120"/>
    </source>
</evidence>
<proteinExistence type="predicted"/>
<protein>
    <recommendedName>
        <fullName evidence="2">Flagellar hook-length control protein-like C-terminal domain-containing protein</fullName>
    </recommendedName>
</protein>
<dbReference type="CDD" id="cd17470">
    <property type="entry name" value="T3SS_Flik_C"/>
    <property type="match status" value="1"/>
</dbReference>
<feature type="compositionally biased region" description="Basic and acidic residues" evidence="1">
    <location>
        <begin position="394"/>
        <end position="403"/>
    </location>
</feature>
<comment type="caution">
    <text evidence="3">The sequence shown here is derived from an EMBL/GenBank/DDBJ whole genome shotgun (WGS) entry which is preliminary data.</text>
</comment>
<dbReference type="InterPro" id="IPR038610">
    <property type="entry name" value="FliK-like_C_sf"/>
</dbReference>
<keyword evidence="4" id="KW-1185">Reference proteome</keyword>